<dbReference type="GO" id="GO:0005741">
    <property type="term" value="C:mitochondrial outer membrane"/>
    <property type="evidence" value="ECO:0007669"/>
    <property type="project" value="UniProtKB-SubCell"/>
</dbReference>
<accession>A0A2A2JTF9</accession>
<comment type="subcellular location">
    <subcellularLocation>
        <location evidence="1">Mitochondrion outer membrane</location>
        <topology evidence="1">Multi-pass membrane protein</topology>
    </subcellularLocation>
</comment>
<keyword evidence="4" id="KW-1133">Transmembrane helix</keyword>
<evidence type="ECO:0000256" key="4">
    <source>
        <dbReference type="ARBA" id="ARBA00022989"/>
    </source>
</evidence>
<proteinExistence type="inferred from homology"/>
<keyword evidence="3" id="KW-0812">Transmembrane</keyword>
<sequence>MMVITSNQFILYTLKDIIKPSEMFCNYRGYIKLNRSEFEKDVRALRQEIEKELYGRSSNIDIKESDVTNFLTANRWLLGGFAAGWLLGYGIA</sequence>
<comment type="caution">
    <text evidence="6">The sequence shown here is derived from an EMBL/GenBank/DDBJ whole genome shotgun (WGS) entry which is preliminary data.</text>
</comment>
<gene>
    <name evidence="6" type="ORF">WR25_10561</name>
</gene>
<keyword evidence="7" id="KW-1185">Reference proteome</keyword>
<evidence type="ECO:0000256" key="3">
    <source>
        <dbReference type="ARBA" id="ARBA00022692"/>
    </source>
</evidence>
<organism evidence="6 7">
    <name type="scientific">Diploscapter pachys</name>
    <dbReference type="NCBI Taxonomy" id="2018661"/>
    <lineage>
        <taxon>Eukaryota</taxon>
        <taxon>Metazoa</taxon>
        <taxon>Ecdysozoa</taxon>
        <taxon>Nematoda</taxon>
        <taxon>Chromadorea</taxon>
        <taxon>Rhabditida</taxon>
        <taxon>Rhabditina</taxon>
        <taxon>Rhabditomorpha</taxon>
        <taxon>Rhabditoidea</taxon>
        <taxon>Rhabditidae</taxon>
        <taxon>Diploscapter</taxon>
    </lineage>
</organism>
<dbReference type="InterPro" id="IPR007014">
    <property type="entry name" value="FUN14"/>
</dbReference>
<protein>
    <submittedName>
        <fullName evidence="6">Uncharacterized protein</fullName>
    </submittedName>
</protein>
<comment type="similarity">
    <text evidence="2">Belongs to the FUN14 family.</text>
</comment>
<dbReference type="OrthoDB" id="163794at2759"/>
<dbReference type="Proteomes" id="UP000218231">
    <property type="component" value="Unassembled WGS sequence"/>
</dbReference>
<dbReference type="EMBL" id="LIAE01010233">
    <property type="protein sequence ID" value="PAV64947.1"/>
    <property type="molecule type" value="Genomic_DNA"/>
</dbReference>
<evidence type="ECO:0000313" key="6">
    <source>
        <dbReference type="EMBL" id="PAV64947.1"/>
    </source>
</evidence>
<evidence type="ECO:0000256" key="5">
    <source>
        <dbReference type="ARBA" id="ARBA00023136"/>
    </source>
</evidence>
<dbReference type="Pfam" id="PF04930">
    <property type="entry name" value="FUN14"/>
    <property type="match status" value="1"/>
</dbReference>
<name>A0A2A2JTF9_9BILA</name>
<dbReference type="AlphaFoldDB" id="A0A2A2JTF9"/>
<evidence type="ECO:0000313" key="7">
    <source>
        <dbReference type="Proteomes" id="UP000218231"/>
    </source>
</evidence>
<reference evidence="6 7" key="1">
    <citation type="journal article" date="2017" name="Curr. Biol.">
        <title>Genome architecture and evolution of a unichromosomal asexual nematode.</title>
        <authorList>
            <person name="Fradin H."/>
            <person name="Zegar C."/>
            <person name="Gutwein M."/>
            <person name="Lucas J."/>
            <person name="Kovtun M."/>
            <person name="Corcoran D."/>
            <person name="Baugh L.R."/>
            <person name="Kiontke K."/>
            <person name="Gunsalus K."/>
            <person name="Fitch D.H."/>
            <person name="Piano F."/>
        </authorList>
    </citation>
    <scope>NUCLEOTIDE SEQUENCE [LARGE SCALE GENOMIC DNA]</scope>
    <source>
        <strain evidence="6">PF1309</strain>
    </source>
</reference>
<evidence type="ECO:0000256" key="2">
    <source>
        <dbReference type="ARBA" id="ARBA00009160"/>
    </source>
</evidence>
<dbReference type="STRING" id="2018661.A0A2A2JTF9"/>
<evidence type="ECO:0000256" key="1">
    <source>
        <dbReference type="ARBA" id="ARBA00004374"/>
    </source>
</evidence>
<keyword evidence="5" id="KW-0472">Membrane</keyword>